<organism evidence="2 3">
    <name type="scientific">Perilla frutescens var. hirtella</name>
    <name type="common">Perilla citriodora</name>
    <name type="synonym">Perilla setoyensis</name>
    <dbReference type="NCBI Taxonomy" id="608512"/>
    <lineage>
        <taxon>Eukaryota</taxon>
        <taxon>Viridiplantae</taxon>
        <taxon>Streptophyta</taxon>
        <taxon>Embryophyta</taxon>
        <taxon>Tracheophyta</taxon>
        <taxon>Spermatophyta</taxon>
        <taxon>Magnoliopsida</taxon>
        <taxon>eudicotyledons</taxon>
        <taxon>Gunneridae</taxon>
        <taxon>Pentapetalae</taxon>
        <taxon>asterids</taxon>
        <taxon>lamiids</taxon>
        <taxon>Lamiales</taxon>
        <taxon>Lamiaceae</taxon>
        <taxon>Nepetoideae</taxon>
        <taxon>Elsholtzieae</taxon>
        <taxon>Perilla</taxon>
    </lineage>
</organism>
<proteinExistence type="predicted"/>
<evidence type="ECO:0000256" key="1">
    <source>
        <dbReference type="SAM" id="MobiDB-lite"/>
    </source>
</evidence>
<reference evidence="2 3" key="1">
    <citation type="journal article" date="2021" name="Nat. Commun.">
        <title>Incipient diploidization of the medicinal plant Perilla within 10,000 years.</title>
        <authorList>
            <person name="Zhang Y."/>
            <person name="Shen Q."/>
            <person name="Leng L."/>
            <person name="Zhang D."/>
            <person name="Chen S."/>
            <person name="Shi Y."/>
            <person name="Ning Z."/>
            <person name="Chen S."/>
        </authorList>
    </citation>
    <scope>NUCLEOTIDE SEQUENCE [LARGE SCALE GENOMIC DNA]</scope>
    <source>
        <strain evidence="3">cv. PC099</strain>
    </source>
</reference>
<gene>
    <name evidence="2" type="ORF">C2S53_016424</name>
</gene>
<accession>A0AAD4J806</accession>
<evidence type="ECO:0000313" key="2">
    <source>
        <dbReference type="EMBL" id="KAH6828901.1"/>
    </source>
</evidence>
<protein>
    <submittedName>
        <fullName evidence="2">YELLOW STRIPE like 2</fullName>
    </submittedName>
</protein>
<name>A0AAD4J806_PERFH</name>
<evidence type="ECO:0000313" key="3">
    <source>
        <dbReference type="Proteomes" id="UP001190926"/>
    </source>
</evidence>
<dbReference type="AlphaFoldDB" id="A0AAD4J806"/>
<dbReference type="Proteomes" id="UP001190926">
    <property type="component" value="Unassembled WGS sequence"/>
</dbReference>
<comment type="caution">
    <text evidence="2">The sequence shown here is derived from an EMBL/GenBank/DDBJ whole genome shotgun (WGS) entry which is preliminary data.</text>
</comment>
<sequence length="61" mass="6988">MRIFGKNIYPRQIVVLASGILVLVTTSYDVHRSIQNNHTPPSREQLQALEDYINSSRRPPP</sequence>
<feature type="compositionally biased region" description="Polar residues" evidence="1">
    <location>
        <begin position="34"/>
        <end position="45"/>
    </location>
</feature>
<dbReference type="EMBL" id="SDAM02000120">
    <property type="protein sequence ID" value="KAH6828901.1"/>
    <property type="molecule type" value="Genomic_DNA"/>
</dbReference>
<keyword evidence="3" id="KW-1185">Reference proteome</keyword>
<feature type="region of interest" description="Disordered" evidence="1">
    <location>
        <begin position="34"/>
        <end position="61"/>
    </location>
</feature>